<evidence type="ECO:0000259" key="5">
    <source>
        <dbReference type="PROSITE" id="PS50112"/>
    </source>
</evidence>
<feature type="modified residue" description="4-aspartylphosphate" evidence="2">
    <location>
        <position position="55"/>
    </location>
</feature>
<dbReference type="CDD" id="cd00130">
    <property type="entry name" value="PAS"/>
    <property type="match status" value="1"/>
</dbReference>
<sequence length="502" mass="56045" precursor="true">MEPKSILIVEDEAVSALDLSKILNNLGYLVAAIVSTGEKAIAAVDAQQPDLILMDIHLAGKMTGIEAAVKILRNHAIPIIYLTAHSEPDIVREATITRPYGYIIKPFTERELQTVIEIALYKAELDREYRKEYARLEDRTRQQTKNLQQAHDALLASERKYLEFISLLPEIVFECDLAGNLTLVNENSLQFFGYTKEDLKRGLNLFDHIVPEDRDRVRQGIGRIAGGGKTAGSEYTGMLRDGTRFPLLVYTTRVIENGRCTGIRGILVDISEQKKAGQAMQQVIEKLGILNSITRHDILNKLTSLSAFLDLIGEGQSGPEKKAYVAQCTAIIATINRQVEFMRDYQEIGIRLPVWQDPAAIIRHVAEVNYAPDLTIRVPDPGWEVFTDPLFEKVIDTFIDNAIRHGEHVTTMTFSVREVGSELHITCEDDGAGIPAGDKEYIFEKGFGKNTGLGLFLAREILDITGITIRETGAYRNGARFEIIVPKESYRKGSLPSSRSVT</sequence>
<evidence type="ECO:0000259" key="6">
    <source>
        <dbReference type="PROSITE" id="PS50113"/>
    </source>
</evidence>
<dbReference type="STRING" id="593750.Metfor_1959"/>
<dbReference type="SUPFAM" id="SSF55785">
    <property type="entry name" value="PYP-like sensor domain (PAS domain)"/>
    <property type="match status" value="1"/>
</dbReference>
<keyword evidence="8" id="KW-1185">Reference proteome</keyword>
<dbReference type="InterPro" id="IPR001789">
    <property type="entry name" value="Sig_transdc_resp-reg_receiver"/>
</dbReference>
<dbReference type="PROSITE" id="PS50113">
    <property type="entry name" value="PAC"/>
    <property type="match status" value="1"/>
</dbReference>
<dbReference type="CDD" id="cd00075">
    <property type="entry name" value="HATPase"/>
    <property type="match status" value="1"/>
</dbReference>
<dbReference type="SUPFAM" id="SSF52172">
    <property type="entry name" value="CheY-like"/>
    <property type="match status" value="1"/>
</dbReference>
<feature type="domain" description="PAS" evidence="5">
    <location>
        <begin position="157"/>
        <end position="228"/>
    </location>
</feature>
<evidence type="ECO:0000256" key="2">
    <source>
        <dbReference type="PROSITE-ProRule" id="PRU00169"/>
    </source>
</evidence>
<feature type="domain" description="Response regulatory" evidence="4">
    <location>
        <begin position="5"/>
        <end position="120"/>
    </location>
</feature>
<dbReference type="PANTHER" id="PTHR43547:SF2">
    <property type="entry name" value="HYBRID SIGNAL TRANSDUCTION HISTIDINE KINASE C"/>
    <property type="match status" value="1"/>
</dbReference>
<dbReference type="SMART" id="SM00448">
    <property type="entry name" value="REC"/>
    <property type="match status" value="1"/>
</dbReference>
<dbReference type="KEGG" id="mfo:Metfor_1959"/>
<evidence type="ECO:0000313" key="8">
    <source>
        <dbReference type="Proteomes" id="UP000010824"/>
    </source>
</evidence>
<feature type="domain" description="PAC" evidence="6">
    <location>
        <begin position="231"/>
        <end position="282"/>
    </location>
</feature>
<evidence type="ECO:0000256" key="1">
    <source>
        <dbReference type="ARBA" id="ARBA00022553"/>
    </source>
</evidence>
<dbReference type="Gene3D" id="3.40.50.2300">
    <property type="match status" value="1"/>
</dbReference>
<dbReference type="InterPro" id="IPR005467">
    <property type="entry name" value="His_kinase_dom"/>
</dbReference>
<dbReference type="eggNOG" id="arCOG02352">
    <property type="taxonomic scope" value="Archaea"/>
</dbReference>
<dbReference type="GeneID" id="25397817"/>
<evidence type="ECO:0000259" key="3">
    <source>
        <dbReference type="PROSITE" id="PS50109"/>
    </source>
</evidence>
<dbReference type="InterPro" id="IPR004358">
    <property type="entry name" value="Sig_transdc_His_kin-like_C"/>
</dbReference>
<dbReference type="InterPro" id="IPR000700">
    <property type="entry name" value="PAS-assoc_C"/>
</dbReference>
<organism evidence="7 8">
    <name type="scientific">Methanoregula formicica (strain DSM 22288 / NBRC 105244 / SMSP)</name>
    <dbReference type="NCBI Taxonomy" id="593750"/>
    <lineage>
        <taxon>Archaea</taxon>
        <taxon>Methanobacteriati</taxon>
        <taxon>Methanobacteriota</taxon>
        <taxon>Stenosarchaea group</taxon>
        <taxon>Methanomicrobia</taxon>
        <taxon>Methanomicrobiales</taxon>
        <taxon>Methanoregulaceae</taxon>
        <taxon>Methanoregula</taxon>
    </lineage>
</organism>
<evidence type="ECO:0000259" key="4">
    <source>
        <dbReference type="PROSITE" id="PS50110"/>
    </source>
</evidence>
<dbReference type="Proteomes" id="UP000010824">
    <property type="component" value="Chromosome"/>
</dbReference>
<keyword evidence="1 2" id="KW-0597">Phosphoprotein</keyword>
<name>L0HIQ7_METFS</name>
<accession>L0HIQ7</accession>
<feature type="domain" description="Histidine kinase" evidence="3">
    <location>
        <begin position="391"/>
        <end position="489"/>
    </location>
</feature>
<gene>
    <name evidence="7" type="ordered locus">Metfor_1959</name>
</gene>
<dbReference type="eggNOG" id="arCOG06193">
    <property type="taxonomic scope" value="Archaea"/>
</dbReference>
<dbReference type="InterPro" id="IPR013655">
    <property type="entry name" value="PAS_fold_3"/>
</dbReference>
<dbReference type="AlphaFoldDB" id="L0HIQ7"/>
<proteinExistence type="predicted"/>
<dbReference type="InterPro" id="IPR035965">
    <property type="entry name" value="PAS-like_dom_sf"/>
</dbReference>
<dbReference type="Gene3D" id="3.30.450.20">
    <property type="entry name" value="PAS domain"/>
    <property type="match status" value="1"/>
</dbReference>
<reference evidence="7 8" key="2">
    <citation type="journal article" date="2014" name="Genome Announc.">
        <title>Complete Genome Sequence of Methanoregula formicica SMSPT, a Mesophilic Hydrogenotrophic Methanogen Isolated from a Methanogenic Upflow Anaerobic Sludge Blanket Reactor.</title>
        <authorList>
            <person name="Yamamoto K."/>
            <person name="Tamaki H."/>
            <person name="Cadillo-Quiroz H."/>
            <person name="Imachi H."/>
            <person name="Kyrpides N."/>
            <person name="Woyke T."/>
            <person name="Goodwin L."/>
            <person name="Zinder S.H."/>
            <person name="Kamagata Y."/>
            <person name="Liu W.T."/>
        </authorList>
    </citation>
    <scope>NUCLEOTIDE SEQUENCE [LARGE SCALE GENOMIC DNA]</scope>
    <source>
        <strain evidence="8">DSM 22288 / NBRC 105244 / SMSP</strain>
    </source>
</reference>
<dbReference type="PROSITE" id="PS50112">
    <property type="entry name" value="PAS"/>
    <property type="match status" value="1"/>
</dbReference>
<dbReference type="PRINTS" id="PR00344">
    <property type="entry name" value="BCTRLSENSOR"/>
</dbReference>
<dbReference type="RefSeq" id="WP_015285937.1">
    <property type="nucleotide sequence ID" value="NC_019943.1"/>
</dbReference>
<dbReference type="Pfam" id="PF08447">
    <property type="entry name" value="PAS_3"/>
    <property type="match status" value="1"/>
</dbReference>
<dbReference type="OrthoDB" id="8127at2157"/>
<dbReference type="EMBL" id="CP003167">
    <property type="protein sequence ID" value="AGB02974.1"/>
    <property type="molecule type" value="Genomic_DNA"/>
</dbReference>
<protein>
    <submittedName>
        <fullName evidence="7">PAS domain S-box</fullName>
    </submittedName>
</protein>
<dbReference type="CDD" id="cd17534">
    <property type="entry name" value="REC_DC-like"/>
    <property type="match status" value="1"/>
</dbReference>
<evidence type="ECO:0000313" key="7">
    <source>
        <dbReference type="EMBL" id="AGB02974.1"/>
    </source>
</evidence>
<dbReference type="InParanoid" id="L0HIQ7"/>
<dbReference type="GO" id="GO:0000155">
    <property type="term" value="F:phosphorelay sensor kinase activity"/>
    <property type="evidence" value="ECO:0007669"/>
    <property type="project" value="TreeGrafter"/>
</dbReference>
<dbReference type="PROSITE" id="PS50110">
    <property type="entry name" value="RESPONSE_REGULATORY"/>
    <property type="match status" value="1"/>
</dbReference>
<dbReference type="SMART" id="SM00387">
    <property type="entry name" value="HATPase_c"/>
    <property type="match status" value="1"/>
</dbReference>
<dbReference type="Pfam" id="PF00072">
    <property type="entry name" value="Response_reg"/>
    <property type="match status" value="1"/>
</dbReference>
<dbReference type="SUPFAM" id="SSF55874">
    <property type="entry name" value="ATPase domain of HSP90 chaperone/DNA topoisomerase II/histidine kinase"/>
    <property type="match status" value="1"/>
</dbReference>
<dbReference type="SMART" id="SM00091">
    <property type="entry name" value="PAS"/>
    <property type="match status" value="1"/>
</dbReference>
<dbReference type="InterPro" id="IPR036890">
    <property type="entry name" value="HATPase_C_sf"/>
</dbReference>
<dbReference type="PANTHER" id="PTHR43547">
    <property type="entry name" value="TWO-COMPONENT HISTIDINE KINASE"/>
    <property type="match status" value="1"/>
</dbReference>
<dbReference type="Gene3D" id="3.30.565.10">
    <property type="entry name" value="Histidine kinase-like ATPase, C-terminal domain"/>
    <property type="match status" value="1"/>
</dbReference>
<dbReference type="eggNOG" id="arCOG06537">
    <property type="taxonomic scope" value="Archaea"/>
</dbReference>
<reference evidence="8" key="1">
    <citation type="submission" date="2011-12" db="EMBL/GenBank/DDBJ databases">
        <title>Complete sequence of Methanoregula formicicum SMSP.</title>
        <authorList>
            <person name="Lucas S."/>
            <person name="Han J."/>
            <person name="Lapidus A."/>
            <person name="Cheng J.-F."/>
            <person name="Goodwin L."/>
            <person name="Pitluck S."/>
            <person name="Peters L."/>
            <person name="Ovchinnikova G."/>
            <person name="Teshima H."/>
            <person name="Detter J.C."/>
            <person name="Han C."/>
            <person name="Tapia R."/>
            <person name="Land M."/>
            <person name="Hauser L."/>
            <person name="Kyrpides N."/>
            <person name="Ivanova N."/>
            <person name="Pagani I."/>
            <person name="Imachi H."/>
            <person name="Tamaki H."/>
            <person name="Sekiguchi Y."/>
            <person name="Kamagata Y."/>
            <person name="Cadillo-Quiroz H."/>
            <person name="Zinder S."/>
            <person name="Liu W.-T."/>
            <person name="Woyke T."/>
        </authorList>
    </citation>
    <scope>NUCLEOTIDE SEQUENCE [LARGE SCALE GENOMIC DNA]</scope>
    <source>
        <strain evidence="8">DSM 22288 / NBRC 105244 / SMSP</strain>
    </source>
</reference>
<dbReference type="InterPro" id="IPR000014">
    <property type="entry name" value="PAS"/>
</dbReference>
<dbReference type="NCBIfam" id="TIGR00229">
    <property type="entry name" value="sensory_box"/>
    <property type="match status" value="1"/>
</dbReference>
<dbReference type="InterPro" id="IPR011006">
    <property type="entry name" value="CheY-like_superfamily"/>
</dbReference>
<dbReference type="HOGENOM" id="CLU_000445_92_10_2"/>
<dbReference type="InterPro" id="IPR003594">
    <property type="entry name" value="HATPase_dom"/>
</dbReference>
<dbReference type="Pfam" id="PF02518">
    <property type="entry name" value="HATPase_c"/>
    <property type="match status" value="1"/>
</dbReference>
<dbReference type="PROSITE" id="PS50109">
    <property type="entry name" value="HIS_KIN"/>
    <property type="match status" value="1"/>
</dbReference>